<evidence type="ECO:0000313" key="2">
    <source>
        <dbReference type="Proteomes" id="UP000265520"/>
    </source>
</evidence>
<dbReference type="EMBL" id="LXQA010671377">
    <property type="protein sequence ID" value="MCI65195.1"/>
    <property type="molecule type" value="Genomic_DNA"/>
</dbReference>
<dbReference type="AlphaFoldDB" id="A0A392TZD8"/>
<keyword evidence="2" id="KW-1185">Reference proteome</keyword>
<reference evidence="1 2" key="1">
    <citation type="journal article" date="2018" name="Front. Plant Sci.">
        <title>Red Clover (Trifolium pratense) and Zigzag Clover (T. medium) - A Picture of Genomic Similarities and Differences.</title>
        <authorList>
            <person name="Dluhosova J."/>
            <person name="Istvanek J."/>
            <person name="Nedelnik J."/>
            <person name="Repkova J."/>
        </authorList>
    </citation>
    <scope>NUCLEOTIDE SEQUENCE [LARGE SCALE GENOMIC DNA]</scope>
    <source>
        <strain evidence="2">cv. 10/8</strain>
        <tissue evidence="1">Leaf</tissue>
    </source>
</reference>
<dbReference type="Proteomes" id="UP000265520">
    <property type="component" value="Unassembled WGS sequence"/>
</dbReference>
<sequence length="19" mass="1951">MKRSASRATGVMSSALALN</sequence>
<feature type="non-terminal residue" evidence="1">
    <location>
        <position position="19"/>
    </location>
</feature>
<protein>
    <submittedName>
        <fullName evidence="1">Uncharacterized protein</fullName>
    </submittedName>
</protein>
<proteinExistence type="predicted"/>
<evidence type="ECO:0000313" key="1">
    <source>
        <dbReference type="EMBL" id="MCI65195.1"/>
    </source>
</evidence>
<comment type="caution">
    <text evidence="1">The sequence shown here is derived from an EMBL/GenBank/DDBJ whole genome shotgun (WGS) entry which is preliminary data.</text>
</comment>
<organism evidence="1 2">
    <name type="scientific">Trifolium medium</name>
    <dbReference type="NCBI Taxonomy" id="97028"/>
    <lineage>
        <taxon>Eukaryota</taxon>
        <taxon>Viridiplantae</taxon>
        <taxon>Streptophyta</taxon>
        <taxon>Embryophyta</taxon>
        <taxon>Tracheophyta</taxon>
        <taxon>Spermatophyta</taxon>
        <taxon>Magnoliopsida</taxon>
        <taxon>eudicotyledons</taxon>
        <taxon>Gunneridae</taxon>
        <taxon>Pentapetalae</taxon>
        <taxon>rosids</taxon>
        <taxon>fabids</taxon>
        <taxon>Fabales</taxon>
        <taxon>Fabaceae</taxon>
        <taxon>Papilionoideae</taxon>
        <taxon>50 kb inversion clade</taxon>
        <taxon>NPAAA clade</taxon>
        <taxon>Hologalegina</taxon>
        <taxon>IRL clade</taxon>
        <taxon>Trifolieae</taxon>
        <taxon>Trifolium</taxon>
    </lineage>
</organism>
<name>A0A392TZD8_9FABA</name>
<accession>A0A392TZD8</accession>